<dbReference type="Pfam" id="PF08281">
    <property type="entry name" value="Sigma70_r4_2"/>
    <property type="match status" value="1"/>
</dbReference>
<dbReference type="EMBL" id="FNUS01000001">
    <property type="protein sequence ID" value="SEF49603.1"/>
    <property type="molecule type" value="Genomic_DNA"/>
</dbReference>
<reference evidence="8" key="1">
    <citation type="submission" date="2016-10" db="EMBL/GenBank/DDBJ databases">
        <authorList>
            <person name="Varghese N."/>
            <person name="Submissions S."/>
        </authorList>
    </citation>
    <scope>NUCLEOTIDE SEQUENCE [LARGE SCALE GENOMIC DNA]</scope>
    <source>
        <strain evidence="8">DSM 21580</strain>
    </source>
</reference>
<dbReference type="AlphaFoldDB" id="A0A1H5SFY1"/>
<evidence type="ECO:0000256" key="2">
    <source>
        <dbReference type="ARBA" id="ARBA00023015"/>
    </source>
</evidence>
<dbReference type="InterPro" id="IPR013325">
    <property type="entry name" value="RNA_pol_sigma_r2"/>
</dbReference>
<organism evidence="7 8">
    <name type="scientific">Halpernia humi</name>
    <dbReference type="NCBI Taxonomy" id="493375"/>
    <lineage>
        <taxon>Bacteria</taxon>
        <taxon>Pseudomonadati</taxon>
        <taxon>Bacteroidota</taxon>
        <taxon>Flavobacteriia</taxon>
        <taxon>Flavobacteriales</taxon>
        <taxon>Weeksellaceae</taxon>
        <taxon>Chryseobacterium group</taxon>
        <taxon>Halpernia</taxon>
    </lineage>
</organism>
<dbReference type="NCBIfam" id="TIGR02937">
    <property type="entry name" value="sigma70-ECF"/>
    <property type="match status" value="1"/>
</dbReference>
<dbReference type="InterPro" id="IPR014284">
    <property type="entry name" value="RNA_pol_sigma-70_dom"/>
</dbReference>
<accession>A0A1H5SFY1</accession>
<dbReference type="GO" id="GO:0016987">
    <property type="term" value="F:sigma factor activity"/>
    <property type="evidence" value="ECO:0007669"/>
    <property type="project" value="UniProtKB-KW"/>
</dbReference>
<dbReference type="InterPro" id="IPR013249">
    <property type="entry name" value="RNA_pol_sigma70_r4_t2"/>
</dbReference>
<dbReference type="Gene3D" id="1.10.1740.10">
    <property type="match status" value="1"/>
</dbReference>
<dbReference type="GO" id="GO:0003677">
    <property type="term" value="F:DNA binding"/>
    <property type="evidence" value="ECO:0007669"/>
    <property type="project" value="InterPro"/>
</dbReference>
<name>A0A1H5SFY1_9FLAO</name>
<dbReference type="InterPro" id="IPR036388">
    <property type="entry name" value="WH-like_DNA-bd_sf"/>
</dbReference>
<feature type="domain" description="RNA polymerase sigma factor 70 region 4 type 2" evidence="6">
    <location>
        <begin position="113"/>
        <end position="164"/>
    </location>
</feature>
<protein>
    <submittedName>
        <fullName evidence="7">RNA polymerase sigma-70 factor, ECF subfamily</fullName>
    </submittedName>
</protein>
<evidence type="ECO:0000256" key="1">
    <source>
        <dbReference type="ARBA" id="ARBA00010641"/>
    </source>
</evidence>
<proteinExistence type="inferred from homology"/>
<dbReference type="SUPFAM" id="SSF88946">
    <property type="entry name" value="Sigma2 domain of RNA polymerase sigma factors"/>
    <property type="match status" value="1"/>
</dbReference>
<dbReference type="GO" id="GO:0006352">
    <property type="term" value="P:DNA-templated transcription initiation"/>
    <property type="evidence" value="ECO:0007669"/>
    <property type="project" value="InterPro"/>
</dbReference>
<keyword evidence="8" id="KW-1185">Reference proteome</keyword>
<dbReference type="InterPro" id="IPR039425">
    <property type="entry name" value="RNA_pol_sigma-70-like"/>
</dbReference>
<dbReference type="PANTHER" id="PTHR43133:SF46">
    <property type="entry name" value="RNA POLYMERASE SIGMA-70 FACTOR ECF SUBFAMILY"/>
    <property type="match status" value="1"/>
</dbReference>
<dbReference type="Pfam" id="PF04542">
    <property type="entry name" value="Sigma70_r2"/>
    <property type="match status" value="1"/>
</dbReference>
<dbReference type="InterPro" id="IPR007627">
    <property type="entry name" value="RNA_pol_sigma70_r2"/>
</dbReference>
<evidence type="ECO:0000259" key="6">
    <source>
        <dbReference type="Pfam" id="PF08281"/>
    </source>
</evidence>
<keyword evidence="3" id="KW-0731">Sigma factor</keyword>
<sequence>MDEQLLLECKRKSRNAQRQVYEEMAHQLNSVCKRYLKNSEDIEEVLADTFYIIFTKMDQVKDLKTFEAWARKITVNECLQKLRKKEQFHYSLDEGNAVKISSEENLIFSLEKDILKLLNFLPEGCKTIFNLFAIEGYPHKEIASMLSISEGTSKSQLNFARKKLQEMLHQQNF</sequence>
<dbReference type="Proteomes" id="UP000236738">
    <property type="component" value="Unassembled WGS sequence"/>
</dbReference>
<evidence type="ECO:0000256" key="4">
    <source>
        <dbReference type="ARBA" id="ARBA00023163"/>
    </source>
</evidence>
<dbReference type="OrthoDB" id="1056775at2"/>
<evidence type="ECO:0000313" key="7">
    <source>
        <dbReference type="EMBL" id="SEF49603.1"/>
    </source>
</evidence>
<keyword evidence="4" id="KW-0804">Transcription</keyword>
<comment type="similarity">
    <text evidence="1">Belongs to the sigma-70 factor family. ECF subfamily.</text>
</comment>
<keyword evidence="2" id="KW-0805">Transcription regulation</keyword>
<dbReference type="PANTHER" id="PTHR43133">
    <property type="entry name" value="RNA POLYMERASE ECF-TYPE SIGMA FACTO"/>
    <property type="match status" value="1"/>
</dbReference>
<gene>
    <name evidence="7" type="ORF">SAMN05421847_0137</name>
</gene>
<evidence type="ECO:0000259" key="5">
    <source>
        <dbReference type="Pfam" id="PF04542"/>
    </source>
</evidence>
<evidence type="ECO:0000313" key="8">
    <source>
        <dbReference type="Proteomes" id="UP000236738"/>
    </source>
</evidence>
<dbReference type="InterPro" id="IPR013324">
    <property type="entry name" value="RNA_pol_sigma_r3/r4-like"/>
</dbReference>
<dbReference type="SUPFAM" id="SSF88659">
    <property type="entry name" value="Sigma3 and sigma4 domains of RNA polymerase sigma factors"/>
    <property type="match status" value="1"/>
</dbReference>
<dbReference type="Gene3D" id="1.10.10.10">
    <property type="entry name" value="Winged helix-like DNA-binding domain superfamily/Winged helix DNA-binding domain"/>
    <property type="match status" value="1"/>
</dbReference>
<dbReference type="RefSeq" id="WP_103912201.1">
    <property type="nucleotide sequence ID" value="NZ_FNUS01000001.1"/>
</dbReference>
<evidence type="ECO:0000256" key="3">
    <source>
        <dbReference type="ARBA" id="ARBA00023082"/>
    </source>
</evidence>
<feature type="domain" description="RNA polymerase sigma-70 region 2" evidence="5">
    <location>
        <begin position="21"/>
        <end position="86"/>
    </location>
</feature>